<feature type="binding site" evidence="6 7">
    <location>
        <position position="90"/>
    </location>
    <ligand>
        <name>ATP</name>
        <dbReference type="ChEBI" id="CHEBI:30616"/>
    </ligand>
</feature>
<evidence type="ECO:0000256" key="5">
    <source>
        <dbReference type="ARBA" id="ARBA00022840"/>
    </source>
</evidence>
<evidence type="ECO:0000259" key="8">
    <source>
        <dbReference type="PROSITE" id="PS50011"/>
    </source>
</evidence>
<proteinExistence type="predicted"/>
<keyword evidence="5 6" id="KW-0067">ATP-binding</keyword>
<dbReference type="EMBL" id="ASPP01019206">
    <property type="protein sequence ID" value="ETO15354.1"/>
    <property type="molecule type" value="Genomic_DNA"/>
</dbReference>
<dbReference type="AlphaFoldDB" id="X6MNC4"/>
<dbReference type="Proteomes" id="UP000023152">
    <property type="component" value="Unassembled WGS sequence"/>
</dbReference>
<keyword evidence="2" id="KW-0808">Transferase</keyword>
<keyword evidence="4" id="KW-0418">Kinase</keyword>
<evidence type="ECO:0000256" key="3">
    <source>
        <dbReference type="ARBA" id="ARBA00022741"/>
    </source>
</evidence>
<sequence>MSKIGKVASGNDVNNSIGDSKVDAICKTLQHNQIRQPHPQLQPQSQQCDSAPKERWKLSDFDIGPSLGRGKFGNVYLAREKQSKFTCALKVLYKKQLQQAEVEHQLKREIEIQAHLRYFYLLS</sequence>
<dbReference type="PANTHER" id="PTHR24350">
    <property type="entry name" value="SERINE/THREONINE-PROTEIN KINASE IAL-RELATED"/>
    <property type="match status" value="1"/>
</dbReference>
<dbReference type="PROSITE" id="PS00107">
    <property type="entry name" value="PROTEIN_KINASE_ATP"/>
    <property type="match status" value="1"/>
</dbReference>
<dbReference type="Gene3D" id="3.30.200.20">
    <property type="entry name" value="Phosphorylase Kinase, domain 1"/>
    <property type="match status" value="1"/>
</dbReference>
<dbReference type="OrthoDB" id="193931at2759"/>
<accession>X6MNC4</accession>
<evidence type="ECO:0000313" key="9">
    <source>
        <dbReference type="EMBL" id="ETO15354.1"/>
    </source>
</evidence>
<comment type="caution">
    <text evidence="9">The sequence shown here is derived from an EMBL/GenBank/DDBJ whole genome shotgun (WGS) entry which is preliminary data.</text>
</comment>
<dbReference type="SUPFAM" id="SSF56112">
    <property type="entry name" value="Protein kinase-like (PK-like)"/>
    <property type="match status" value="1"/>
</dbReference>
<protein>
    <recommendedName>
        <fullName evidence="8">Protein kinase domain-containing protein</fullName>
    </recommendedName>
</protein>
<dbReference type="InterPro" id="IPR030616">
    <property type="entry name" value="Aur-like"/>
</dbReference>
<evidence type="ECO:0000256" key="1">
    <source>
        <dbReference type="ARBA" id="ARBA00022527"/>
    </source>
</evidence>
<name>X6MNC4_RETFI</name>
<evidence type="ECO:0000256" key="6">
    <source>
        <dbReference type="PIRSR" id="PIRSR630616-2"/>
    </source>
</evidence>
<gene>
    <name evidence="9" type="ORF">RFI_22018</name>
</gene>
<evidence type="ECO:0000256" key="2">
    <source>
        <dbReference type="ARBA" id="ARBA00022679"/>
    </source>
</evidence>
<dbReference type="FunFam" id="3.30.200.20:FF:000042">
    <property type="entry name" value="Aurora kinase A"/>
    <property type="match status" value="1"/>
</dbReference>
<dbReference type="GO" id="GO:0005524">
    <property type="term" value="F:ATP binding"/>
    <property type="evidence" value="ECO:0007669"/>
    <property type="project" value="UniProtKB-UniRule"/>
</dbReference>
<dbReference type="InterPro" id="IPR000719">
    <property type="entry name" value="Prot_kinase_dom"/>
</dbReference>
<dbReference type="InterPro" id="IPR017441">
    <property type="entry name" value="Protein_kinase_ATP_BS"/>
</dbReference>
<keyword evidence="3 6" id="KW-0547">Nucleotide-binding</keyword>
<evidence type="ECO:0000256" key="4">
    <source>
        <dbReference type="ARBA" id="ARBA00022777"/>
    </source>
</evidence>
<reference evidence="9 10" key="1">
    <citation type="journal article" date="2013" name="Curr. Biol.">
        <title>The Genome of the Foraminiferan Reticulomyxa filosa.</title>
        <authorList>
            <person name="Glockner G."/>
            <person name="Hulsmann N."/>
            <person name="Schleicher M."/>
            <person name="Noegel A.A."/>
            <person name="Eichinger L."/>
            <person name="Gallinger C."/>
            <person name="Pawlowski J."/>
            <person name="Sierra R."/>
            <person name="Euteneuer U."/>
            <person name="Pillet L."/>
            <person name="Moustafa A."/>
            <person name="Platzer M."/>
            <person name="Groth M."/>
            <person name="Szafranski K."/>
            <person name="Schliwa M."/>
        </authorList>
    </citation>
    <scope>NUCLEOTIDE SEQUENCE [LARGE SCALE GENOMIC DNA]</scope>
</reference>
<keyword evidence="1" id="KW-0723">Serine/threonine-protein kinase</keyword>
<feature type="binding site" evidence="6">
    <location>
        <position position="71"/>
    </location>
    <ligand>
        <name>ATP</name>
        <dbReference type="ChEBI" id="CHEBI:30616"/>
    </ligand>
</feature>
<dbReference type="PROSITE" id="PS50011">
    <property type="entry name" value="PROTEIN_KINASE_DOM"/>
    <property type="match status" value="1"/>
</dbReference>
<evidence type="ECO:0000313" key="10">
    <source>
        <dbReference type="Proteomes" id="UP000023152"/>
    </source>
</evidence>
<organism evidence="9 10">
    <name type="scientific">Reticulomyxa filosa</name>
    <dbReference type="NCBI Taxonomy" id="46433"/>
    <lineage>
        <taxon>Eukaryota</taxon>
        <taxon>Sar</taxon>
        <taxon>Rhizaria</taxon>
        <taxon>Retaria</taxon>
        <taxon>Foraminifera</taxon>
        <taxon>Monothalamids</taxon>
        <taxon>Reticulomyxidae</taxon>
        <taxon>Reticulomyxa</taxon>
    </lineage>
</organism>
<dbReference type="InterPro" id="IPR011009">
    <property type="entry name" value="Kinase-like_dom_sf"/>
</dbReference>
<evidence type="ECO:0000256" key="7">
    <source>
        <dbReference type="PROSITE-ProRule" id="PRU10141"/>
    </source>
</evidence>
<feature type="domain" description="Protein kinase" evidence="8">
    <location>
        <begin position="61"/>
        <end position="123"/>
    </location>
</feature>
<keyword evidence="10" id="KW-1185">Reference proteome</keyword>
<dbReference type="GO" id="GO:0004674">
    <property type="term" value="F:protein serine/threonine kinase activity"/>
    <property type="evidence" value="ECO:0007669"/>
    <property type="project" value="UniProtKB-KW"/>
</dbReference>